<sequence>MFKINHAVLHVFDFVSCVNVFSEDELDLTNKNVKSYVMRIARHALGGMDNRRGEFFSDSGFAAELSAYFKGERDFVDLSVQVAQFMSEELGRMENPSACDLLVVDFEDQEKPPAMPPLADDATEEEIAATTAAAEAAAYNARSEHYFGLLLLESKPAFMHEVGRGEDGATRNNIERHHAILPNPSQKIASFALVNARTMAVQFVDKPRQIAGEERWLIPDGLLQCSNEASSKELFDTTMGLVEEVAEEFGVNSAVAMGRAKAYLAENADDSDEVPFDEFVDEVFDDEGPRRRFEQAAADEQLGGRVHMERDVAKRVSRNHKIVTDTGIVLTFPAEYSHNTELIEFKSAPNGLIQIELKNIGSIENR</sequence>
<dbReference type="AlphaFoldDB" id="A0A369LB39"/>
<dbReference type="Proteomes" id="UP000253792">
    <property type="component" value="Unassembled WGS sequence"/>
</dbReference>
<evidence type="ECO:0000313" key="1">
    <source>
        <dbReference type="EMBL" id="RDB55416.1"/>
    </source>
</evidence>
<gene>
    <name evidence="1" type="ORF">C1880_06960</name>
</gene>
<dbReference type="InterPro" id="IPR007358">
    <property type="entry name" value="Nucleoid_associated_NdpA"/>
</dbReference>
<comment type="caution">
    <text evidence="1">The sequence shown here is derived from an EMBL/GenBank/DDBJ whole genome shotgun (WGS) entry which is preliminary data.</text>
</comment>
<dbReference type="Pfam" id="PF04245">
    <property type="entry name" value="NA37"/>
    <property type="match status" value="1"/>
</dbReference>
<dbReference type="OrthoDB" id="3171075at2"/>
<keyword evidence="2" id="KW-1185">Reference proteome</keyword>
<evidence type="ECO:0008006" key="3">
    <source>
        <dbReference type="Google" id="ProtNLM"/>
    </source>
</evidence>
<organism evidence="1 2">
    <name type="scientific">Senegalimassilia anaerobia</name>
    <dbReference type="NCBI Taxonomy" id="1473216"/>
    <lineage>
        <taxon>Bacteria</taxon>
        <taxon>Bacillati</taxon>
        <taxon>Actinomycetota</taxon>
        <taxon>Coriobacteriia</taxon>
        <taxon>Coriobacteriales</taxon>
        <taxon>Coriobacteriaceae</taxon>
        <taxon>Senegalimassilia</taxon>
    </lineage>
</organism>
<name>A0A369LB39_9ACTN</name>
<dbReference type="GO" id="GO:0009295">
    <property type="term" value="C:nucleoid"/>
    <property type="evidence" value="ECO:0007669"/>
    <property type="project" value="InterPro"/>
</dbReference>
<dbReference type="RefSeq" id="WP_114620837.1">
    <property type="nucleotide sequence ID" value="NZ_PPTP01000005.1"/>
</dbReference>
<proteinExistence type="predicted"/>
<evidence type="ECO:0000313" key="2">
    <source>
        <dbReference type="Proteomes" id="UP000253792"/>
    </source>
</evidence>
<dbReference type="EMBL" id="PPTP01000005">
    <property type="protein sequence ID" value="RDB55416.1"/>
    <property type="molecule type" value="Genomic_DNA"/>
</dbReference>
<dbReference type="STRING" id="1034345.GCA_000236865_00242"/>
<accession>A0A369LB39</accession>
<protein>
    <recommendedName>
        <fullName evidence="3">Nucleoid-associated protein</fullName>
    </recommendedName>
</protein>
<reference evidence="1 2" key="1">
    <citation type="journal article" date="2018" name="Elife">
        <title>Discovery and characterization of a prevalent human gut bacterial enzyme sufficient for the inactivation of a family of plant toxins.</title>
        <authorList>
            <person name="Koppel N."/>
            <person name="Bisanz J.E."/>
            <person name="Pandelia M.E."/>
            <person name="Turnbaugh P.J."/>
            <person name="Balskus E.P."/>
        </authorList>
    </citation>
    <scope>NUCLEOTIDE SEQUENCE [LARGE SCALE GENOMIC DNA]</scope>
    <source>
        <strain evidence="2">anaerobia AP69FAA</strain>
    </source>
</reference>